<comment type="caution">
    <text evidence="2">The sequence shown here is derived from an EMBL/GenBank/DDBJ whole genome shotgun (WGS) entry which is preliminary data.</text>
</comment>
<dbReference type="GeneID" id="33570919"/>
<reference evidence="2 3" key="1">
    <citation type="submission" date="2016-07" db="EMBL/GenBank/DDBJ databases">
        <title>Pervasive Adenine N6-methylation of Active Genes in Fungi.</title>
        <authorList>
            <consortium name="DOE Joint Genome Institute"/>
            <person name="Mondo S.J."/>
            <person name="Dannebaum R.O."/>
            <person name="Kuo R.C."/>
            <person name="Labutti K."/>
            <person name="Haridas S."/>
            <person name="Kuo A."/>
            <person name="Salamov A."/>
            <person name="Ahrendt S.R."/>
            <person name="Lipzen A."/>
            <person name="Sullivan W."/>
            <person name="Andreopoulos W.B."/>
            <person name="Clum A."/>
            <person name="Lindquist E."/>
            <person name="Daum C."/>
            <person name="Ramamoorthy G.K."/>
            <person name="Gryganskyi A."/>
            <person name="Culley D."/>
            <person name="Magnuson J.K."/>
            <person name="James T.Y."/>
            <person name="O'Malley M.A."/>
            <person name="Stajich J.E."/>
            <person name="Spatafora J.W."/>
            <person name="Visel A."/>
            <person name="Grigoriev I.V."/>
        </authorList>
    </citation>
    <scope>NUCLEOTIDE SEQUENCE [LARGE SCALE GENOMIC DNA]</scope>
    <source>
        <strain evidence="2 3">NRRL 3116</strain>
    </source>
</reference>
<accession>A0A1Y2GEM2</accession>
<evidence type="ECO:0000313" key="2">
    <source>
        <dbReference type="EMBL" id="ORZ07766.1"/>
    </source>
</evidence>
<feature type="region of interest" description="Disordered" evidence="1">
    <location>
        <begin position="120"/>
        <end position="155"/>
    </location>
</feature>
<dbReference type="AlphaFoldDB" id="A0A1Y2GEM2"/>
<dbReference type="InParanoid" id="A0A1Y2GEM2"/>
<protein>
    <submittedName>
        <fullName evidence="2">Uncharacterized protein</fullName>
    </submittedName>
</protein>
<keyword evidence="3" id="KW-1185">Reference proteome</keyword>
<dbReference type="EMBL" id="MCFF01000040">
    <property type="protein sequence ID" value="ORZ07766.1"/>
    <property type="molecule type" value="Genomic_DNA"/>
</dbReference>
<proteinExistence type="predicted"/>
<dbReference type="RefSeq" id="XP_021878132.1">
    <property type="nucleotide sequence ID" value="XM_022029076.1"/>
</dbReference>
<dbReference type="Proteomes" id="UP000193648">
    <property type="component" value="Unassembled WGS sequence"/>
</dbReference>
<organism evidence="2 3">
    <name type="scientific">Lobosporangium transversale</name>
    <dbReference type="NCBI Taxonomy" id="64571"/>
    <lineage>
        <taxon>Eukaryota</taxon>
        <taxon>Fungi</taxon>
        <taxon>Fungi incertae sedis</taxon>
        <taxon>Mucoromycota</taxon>
        <taxon>Mortierellomycotina</taxon>
        <taxon>Mortierellomycetes</taxon>
        <taxon>Mortierellales</taxon>
        <taxon>Mortierellaceae</taxon>
        <taxon>Lobosporangium</taxon>
    </lineage>
</organism>
<name>A0A1Y2GEM2_9FUNG</name>
<gene>
    <name evidence="2" type="ORF">BCR41DRAFT_399582</name>
</gene>
<sequence length="291" mass="31789">MNSQQQTYLLQTRGKEISLKDWAILNDDLNVEELENCWVANALPLLRKSRSQHQREACNRLSGYSKEARAKIFRHVVSERHKIDFLRPLATKQEQAVAVLNTEEILRNIRYKGAAVATRNERPLKKEATLPGRKHPRPDEDLPLQSSQSFSKQSRRAVPGILSKITPPLSAACLPASPSPCYGSVEMTLLNFDEPLILTVPVAVDPVVLASSVVLNLAMPVVLELVVVALAAVTVEVDFALTELLVAALKNVAMIGLPLAVLDEGLDSDVTASLIVAIFVPRTSGDHLAAA</sequence>
<evidence type="ECO:0000256" key="1">
    <source>
        <dbReference type="SAM" id="MobiDB-lite"/>
    </source>
</evidence>
<evidence type="ECO:0000313" key="3">
    <source>
        <dbReference type="Proteomes" id="UP000193648"/>
    </source>
</evidence>